<reference evidence="3" key="1">
    <citation type="journal article" date="2020" name="bioRxiv">
        <title>Chromosome-level reference genome of the European wasp spider Argiope bruennichi: a resource for studies on range expansion and evolutionary adaptation.</title>
        <authorList>
            <person name="Sheffer M.M."/>
            <person name="Hoppe A."/>
            <person name="Krehenwinkel H."/>
            <person name="Uhl G."/>
            <person name="Kuss A.W."/>
            <person name="Jensen L."/>
            <person name="Jensen C."/>
            <person name="Gillespie R.G."/>
            <person name="Hoff K.J."/>
            <person name="Prost S."/>
        </authorList>
    </citation>
    <scope>NUCLEOTIDE SEQUENCE</scope>
</reference>
<dbReference type="EMBL" id="JABXBU010000012">
    <property type="protein sequence ID" value="KAF8788807.1"/>
    <property type="molecule type" value="Genomic_DNA"/>
</dbReference>
<reference evidence="3" key="2">
    <citation type="submission" date="2020-06" db="EMBL/GenBank/DDBJ databases">
        <authorList>
            <person name="Sheffer M."/>
        </authorList>
    </citation>
    <scope>NUCLEOTIDE SEQUENCE</scope>
</reference>
<evidence type="ECO:0000313" key="3">
    <source>
        <dbReference type="EMBL" id="KAF8788807.1"/>
    </source>
</evidence>
<organism evidence="3 4">
    <name type="scientific">Argiope bruennichi</name>
    <name type="common">Wasp spider</name>
    <name type="synonym">Aranea bruennichi</name>
    <dbReference type="NCBI Taxonomy" id="94029"/>
    <lineage>
        <taxon>Eukaryota</taxon>
        <taxon>Metazoa</taxon>
        <taxon>Ecdysozoa</taxon>
        <taxon>Arthropoda</taxon>
        <taxon>Chelicerata</taxon>
        <taxon>Arachnida</taxon>
        <taxon>Araneae</taxon>
        <taxon>Araneomorphae</taxon>
        <taxon>Entelegynae</taxon>
        <taxon>Araneoidea</taxon>
        <taxon>Araneidae</taxon>
        <taxon>Argiope</taxon>
    </lineage>
</organism>
<evidence type="ECO:0000256" key="1">
    <source>
        <dbReference type="SAM" id="Coils"/>
    </source>
</evidence>
<dbReference type="AlphaFoldDB" id="A0A8T0FC08"/>
<comment type="caution">
    <text evidence="3">The sequence shown here is derived from an EMBL/GenBank/DDBJ whole genome shotgun (WGS) entry which is preliminary data.</text>
</comment>
<dbReference type="Proteomes" id="UP000807504">
    <property type="component" value="Unassembled WGS sequence"/>
</dbReference>
<accession>A0A8T0FC08</accession>
<dbReference type="PANTHER" id="PTHR31432">
    <property type="entry name" value="INTRAFLAGELLAR TRANSPORT PROTEIN 74 HOMOLOG"/>
    <property type="match status" value="1"/>
</dbReference>
<name>A0A8T0FC08_ARGBR</name>
<keyword evidence="1" id="KW-0175">Coiled coil</keyword>
<protein>
    <submittedName>
        <fullName evidence="3">Intraflagellar transport protein 74 like protein</fullName>
    </submittedName>
</protein>
<evidence type="ECO:0000256" key="2">
    <source>
        <dbReference type="SAM" id="MobiDB-lite"/>
    </source>
</evidence>
<gene>
    <name evidence="3" type="ORF">HNY73_006812</name>
</gene>
<dbReference type="PANTHER" id="PTHR31432:SF0">
    <property type="entry name" value="INTRAFLAGELLAR TRANSPORT PROTEIN 74 HOMOLOG"/>
    <property type="match status" value="1"/>
</dbReference>
<dbReference type="GO" id="GO:0035735">
    <property type="term" value="P:intraciliary transport involved in cilium assembly"/>
    <property type="evidence" value="ECO:0007669"/>
    <property type="project" value="TreeGrafter"/>
</dbReference>
<feature type="compositionally biased region" description="Polar residues" evidence="2">
    <location>
        <begin position="1"/>
        <end position="38"/>
    </location>
</feature>
<dbReference type="GO" id="GO:0048487">
    <property type="term" value="F:beta-tubulin binding"/>
    <property type="evidence" value="ECO:0007669"/>
    <property type="project" value="InterPro"/>
</dbReference>
<feature type="coiled-coil region" evidence="1">
    <location>
        <begin position="160"/>
        <end position="258"/>
    </location>
</feature>
<sequence length="573" mass="67411">METTSFSSQTSHDNSFLTTSSEKSFRIRNNPTSISKKQSVTEKESRPSNDLIHTPVFNKNVEDRPLIDQGLDITRHKARLENRQVKDKSYYMGLLYRKGYEIGAEIKKLMKKIQFMKADQSTYISCKQKAENQASELKHLQAILSDYNLIDDMYNTDTDIDELIQELQTIKTENELENAEVEKLFELNKKKEDLIRELETDISQEKYVADILSETSSPNLKNRYKNLRKMDEELKVNQIKLEEELKMLKTKKKNLEDECISLGRSETYSLIQKLNEGQIKRDSLTKEHFVNDRSIMLKKKREYNDLIKCLGNQTRNVKLQVQKIQSELDSINKKSESVQAERVQKMSKLQNREMTIDNFLATYPEKQAMLVNQLTEFQNKIKMLLEKMSSQLNFDGLGGNRNDLKNGSMEEDKEQIAEEQKAKVLLKKEILELMAKDELEDRLEEEIMKLKEEILTKKNEIDNFSNTKDLEKQFEAKKKELLLQAENVRLQRDAYDTVIKDLQKKCETLESWLQKNDVNKELIKLEKEWHYLEQNNFEMKEFLDEAKASGDYFTVKDTVMDMTRQLNETLLEI</sequence>
<dbReference type="GO" id="GO:0030992">
    <property type="term" value="C:intraciliary transport particle B"/>
    <property type="evidence" value="ECO:0007669"/>
    <property type="project" value="InterPro"/>
</dbReference>
<dbReference type="InterPro" id="IPR029602">
    <property type="entry name" value="IFT74"/>
</dbReference>
<evidence type="ECO:0000313" key="4">
    <source>
        <dbReference type="Proteomes" id="UP000807504"/>
    </source>
</evidence>
<dbReference type="GO" id="GO:0005929">
    <property type="term" value="C:cilium"/>
    <property type="evidence" value="ECO:0007669"/>
    <property type="project" value="TreeGrafter"/>
</dbReference>
<proteinExistence type="predicted"/>
<feature type="region of interest" description="Disordered" evidence="2">
    <location>
        <begin position="1"/>
        <end position="55"/>
    </location>
</feature>
<keyword evidence="4" id="KW-1185">Reference proteome</keyword>
<feature type="coiled-coil region" evidence="1">
    <location>
        <begin position="409"/>
        <end position="505"/>
    </location>
</feature>